<dbReference type="InterPro" id="IPR036390">
    <property type="entry name" value="WH_DNA-bd_sf"/>
</dbReference>
<organism evidence="5 6">
    <name type="scientific">Pelosinus baikalensis</name>
    <dbReference type="NCBI Taxonomy" id="2892015"/>
    <lineage>
        <taxon>Bacteria</taxon>
        <taxon>Bacillati</taxon>
        <taxon>Bacillota</taxon>
        <taxon>Negativicutes</taxon>
        <taxon>Selenomonadales</taxon>
        <taxon>Sporomusaceae</taxon>
        <taxon>Pelosinus</taxon>
    </lineage>
</organism>
<dbReference type="SMART" id="SM00344">
    <property type="entry name" value="HTH_ASNC"/>
    <property type="match status" value="1"/>
</dbReference>
<evidence type="ECO:0000259" key="4">
    <source>
        <dbReference type="PROSITE" id="PS50956"/>
    </source>
</evidence>
<evidence type="ECO:0000313" key="5">
    <source>
        <dbReference type="EMBL" id="MCC5464601.1"/>
    </source>
</evidence>
<dbReference type="InterPro" id="IPR036388">
    <property type="entry name" value="WH-like_DNA-bd_sf"/>
</dbReference>
<dbReference type="Gene3D" id="1.10.10.10">
    <property type="entry name" value="Winged helix-like DNA-binding domain superfamily/Winged helix DNA-binding domain"/>
    <property type="match status" value="1"/>
</dbReference>
<proteinExistence type="predicted"/>
<name>A0ABS8HN73_9FIRM</name>
<dbReference type="SUPFAM" id="SSF46785">
    <property type="entry name" value="Winged helix' DNA-binding domain"/>
    <property type="match status" value="1"/>
</dbReference>
<keyword evidence="1" id="KW-0805">Transcription regulation</keyword>
<keyword evidence="6" id="KW-1185">Reference proteome</keyword>
<dbReference type="PRINTS" id="PR00033">
    <property type="entry name" value="HTHASNC"/>
</dbReference>
<dbReference type="Pfam" id="PF01037">
    <property type="entry name" value="AsnC_trans_reg"/>
    <property type="match status" value="1"/>
</dbReference>
<dbReference type="PANTHER" id="PTHR30154">
    <property type="entry name" value="LEUCINE-RESPONSIVE REGULATORY PROTEIN"/>
    <property type="match status" value="1"/>
</dbReference>
<dbReference type="PANTHER" id="PTHR30154:SF34">
    <property type="entry name" value="TRANSCRIPTIONAL REGULATOR AZLB"/>
    <property type="match status" value="1"/>
</dbReference>
<evidence type="ECO:0000256" key="1">
    <source>
        <dbReference type="ARBA" id="ARBA00023015"/>
    </source>
</evidence>
<dbReference type="PROSITE" id="PS00519">
    <property type="entry name" value="HTH_ASNC_1"/>
    <property type="match status" value="1"/>
</dbReference>
<comment type="caution">
    <text evidence="5">The sequence shown here is derived from an EMBL/GenBank/DDBJ whole genome shotgun (WGS) entry which is preliminary data.</text>
</comment>
<evidence type="ECO:0000313" key="6">
    <source>
        <dbReference type="Proteomes" id="UP001165492"/>
    </source>
</evidence>
<dbReference type="InterPro" id="IPR019888">
    <property type="entry name" value="Tscrpt_reg_AsnC-like"/>
</dbReference>
<sequence length="156" mass="17538">MVMRLDSYDRAILSALQKDSSISNLDLSKLIGLSTSACLTRTKNLKELGVIKQFTTIVDERKLGMETIAFIMVILSPLNRETADFFLEQINKLPQVLECYSITGNKDYLLKIVAKDMPTYKDFVIDSLMAIPGVSRVETSIVINTEKRTLSIPTEE</sequence>
<dbReference type="Pfam" id="PF13412">
    <property type="entry name" value="HTH_24"/>
    <property type="match status" value="1"/>
</dbReference>
<gene>
    <name evidence="5" type="ORF">LMF89_04380</name>
</gene>
<dbReference type="InterPro" id="IPR011008">
    <property type="entry name" value="Dimeric_a/b-barrel"/>
</dbReference>
<protein>
    <submittedName>
        <fullName evidence="5">Lrp/AsnC family transcriptional regulator</fullName>
    </submittedName>
</protein>
<dbReference type="InterPro" id="IPR000485">
    <property type="entry name" value="AsnC-type_HTH_dom"/>
</dbReference>
<dbReference type="InterPro" id="IPR019887">
    <property type="entry name" value="Tscrpt_reg_AsnC/Lrp_C"/>
</dbReference>
<dbReference type="PROSITE" id="PS50956">
    <property type="entry name" value="HTH_ASNC_2"/>
    <property type="match status" value="1"/>
</dbReference>
<dbReference type="SUPFAM" id="SSF54909">
    <property type="entry name" value="Dimeric alpha+beta barrel"/>
    <property type="match status" value="1"/>
</dbReference>
<evidence type="ECO:0000256" key="2">
    <source>
        <dbReference type="ARBA" id="ARBA00023125"/>
    </source>
</evidence>
<accession>A0ABS8HN73</accession>
<dbReference type="EMBL" id="JAJHJB010000004">
    <property type="protein sequence ID" value="MCC5464601.1"/>
    <property type="molecule type" value="Genomic_DNA"/>
</dbReference>
<dbReference type="Gene3D" id="3.30.70.920">
    <property type="match status" value="1"/>
</dbReference>
<dbReference type="InterPro" id="IPR019885">
    <property type="entry name" value="Tscrpt_reg_HTH_AsnC-type_CS"/>
</dbReference>
<evidence type="ECO:0000256" key="3">
    <source>
        <dbReference type="ARBA" id="ARBA00023163"/>
    </source>
</evidence>
<keyword evidence="2" id="KW-0238">DNA-binding</keyword>
<feature type="domain" description="HTH asnC-type" evidence="4">
    <location>
        <begin position="5"/>
        <end position="66"/>
    </location>
</feature>
<keyword evidence="3" id="KW-0804">Transcription</keyword>
<reference evidence="5" key="1">
    <citation type="submission" date="2021-11" db="EMBL/GenBank/DDBJ databases">
        <title>Description of a new species Pelosinus isolated from the bottom sediments of Lake Baikal.</title>
        <authorList>
            <person name="Zakharyuk A."/>
        </authorList>
    </citation>
    <scope>NUCLEOTIDE SEQUENCE</scope>
    <source>
        <strain evidence="5">Bkl1</strain>
    </source>
</reference>
<dbReference type="Proteomes" id="UP001165492">
    <property type="component" value="Unassembled WGS sequence"/>
</dbReference>